<evidence type="ECO:0000313" key="1">
    <source>
        <dbReference type="EMBL" id="BAB99986.1"/>
    </source>
</evidence>
<dbReference type="HOGENOM" id="CLU_2408256_0_0_11"/>
<dbReference type="AlphaFoldDB" id="Q8NMI0"/>
<protein>
    <submittedName>
        <fullName evidence="1">Uncharacterized protein</fullName>
    </submittedName>
</protein>
<organism evidence="1 2">
    <name type="scientific">Corynebacterium glutamicum (strain ATCC 13032 / DSM 20300 / JCM 1318 / BCRC 11384 / CCUG 27702 / LMG 3730 / NBRC 12168 / NCIMB 10025 / NRRL B-2784 / 534)</name>
    <dbReference type="NCBI Taxonomy" id="196627"/>
    <lineage>
        <taxon>Bacteria</taxon>
        <taxon>Bacillati</taxon>
        <taxon>Actinomycetota</taxon>
        <taxon>Actinomycetes</taxon>
        <taxon>Mycobacteriales</taxon>
        <taxon>Corynebacteriaceae</taxon>
        <taxon>Corynebacterium</taxon>
    </lineage>
</organism>
<proteinExistence type="predicted"/>
<evidence type="ECO:0000313" key="2">
    <source>
        <dbReference type="Proteomes" id="UP000000582"/>
    </source>
</evidence>
<dbReference type="BioCyc" id="CORYNE:G18NG-12209-MONOMER"/>
<dbReference type="Proteomes" id="UP000000582">
    <property type="component" value="Chromosome"/>
</dbReference>
<dbReference type="KEGG" id="cgl:Cgl2593"/>
<keyword evidence="2" id="KW-1185">Reference proteome</keyword>
<dbReference type="EMBL" id="BA000036">
    <property type="protein sequence ID" value="BAB99986.1"/>
    <property type="molecule type" value="Genomic_DNA"/>
</dbReference>
<sequence>MFSECLSPWGGCLEALRSESERALFAEPGFEIRHFLKRPDRRDKIGEKVKVLARVSGFQWFKPDRRAKSSQDVRFLSRLSGLSQLGAPNLPN</sequence>
<name>Q8NMI0_CORGL</name>
<accession>Q8NMI0</accession>
<reference evidence="2" key="1">
    <citation type="journal article" date="2003" name="Appl. Microbiol. Biotechnol.">
        <title>The Corynebacterium glutamicum genome: features and impacts on biotechnological processes.</title>
        <authorList>
            <person name="Ikeda M."/>
            <person name="Nakagawa S."/>
        </authorList>
    </citation>
    <scope>NUCLEOTIDE SEQUENCE [LARGE SCALE GENOMIC DNA]</scope>
    <source>
        <strain evidence="2">ATCC 13032 / DSM 20300 / BCRC 11384 / JCM 1318 / LMG 3730 / NCIMB 10025</strain>
    </source>
</reference>
<gene>
    <name evidence="1" type="ordered locus">Cgl2593</name>
</gene>